<feature type="region of interest" description="Disordered" evidence="5">
    <location>
        <begin position="180"/>
        <end position="204"/>
    </location>
</feature>
<evidence type="ECO:0000256" key="2">
    <source>
        <dbReference type="ARBA" id="ARBA00022487"/>
    </source>
</evidence>
<evidence type="ECO:0000259" key="7">
    <source>
        <dbReference type="Pfam" id="PF00135"/>
    </source>
</evidence>
<dbReference type="InterPro" id="IPR050654">
    <property type="entry name" value="AChE-related_enzymes"/>
</dbReference>
<accession>T1KXC1</accession>
<dbReference type="OrthoDB" id="6846267at2759"/>
<dbReference type="GO" id="GO:0003990">
    <property type="term" value="F:acetylcholinesterase activity"/>
    <property type="evidence" value="ECO:0007669"/>
    <property type="project" value="TreeGrafter"/>
</dbReference>
<dbReference type="Proteomes" id="UP000015104">
    <property type="component" value="Unassembled WGS sequence"/>
</dbReference>
<evidence type="ECO:0000313" key="9">
    <source>
        <dbReference type="Proteomes" id="UP000015104"/>
    </source>
</evidence>
<reference evidence="8" key="2">
    <citation type="submission" date="2015-06" db="UniProtKB">
        <authorList>
            <consortium name="EnsemblMetazoa"/>
        </authorList>
    </citation>
    <scope>IDENTIFICATION</scope>
</reference>
<sequence>MNNNMNNRGHFRHHNQFLHPDDAYYRQELSSTSANVTDENNLKGGFRLKLSNVRQFLLILLIWSLSVTILSLLIWLIVLPQFPLLNVIETSSGRLLGTLETRLGKRIVIYYGIPYARPPIGPRRFTRPEPSLPWKGVYKATTKPPSCYQFASDSPKNLLQSEDCLYLNLYVPLNEEDQQEDEEFQSSKINESESNGLNEGINGTASKPNKGKPVLVFIHSGGFMVGSINQYDPSILAVEGDIIVVTIGYRLGLFGFIYYELTGEPAHQQGNLGLYDQLLALQWIHANIQHFKGDPDNIVLFGDFAGAQSVGFHLISNRSQPYFKRAILLNGSPFNLALVMSRERSLNRTKALINATDCWSIDDNQTQNSSKAELPITSRSIDCLRYLKAPHLIQIDRSLYQKSKSSAMYLSYYPVAEESFFSSHPFELIESGDYGPQSEIMVGVNGHYESWMQDLGLTDFILNGMKLGSIEITPKMINRLTKFGPNIGQHYYEILTQVIMEDHSAVSPTDLAERINSLTLDMAFRCPNYFLVNSFIQNETRSVYYFELRASTGFELMNKMLTSLTNNDTSSKSTDVSMIFGYPLESIAEDGTGGYTEDDVAFSKIMMNHWVEFIKNGKPTSNDSWIPCKNEQQYYRYIIKKKGSILKSGFVENECDKYFRILYDIGKSIGKH</sequence>
<dbReference type="eggNOG" id="KOG4389">
    <property type="taxonomic scope" value="Eukaryota"/>
</dbReference>
<reference evidence="9" key="1">
    <citation type="submission" date="2011-08" db="EMBL/GenBank/DDBJ databases">
        <authorList>
            <person name="Rombauts S."/>
        </authorList>
    </citation>
    <scope>NUCLEOTIDE SEQUENCE</scope>
    <source>
        <strain evidence="9">London</strain>
    </source>
</reference>
<evidence type="ECO:0000256" key="4">
    <source>
        <dbReference type="ARBA" id="ARBA00023180"/>
    </source>
</evidence>
<dbReference type="EMBL" id="CAEY01000677">
    <property type="status" value="NOT_ANNOTATED_CDS"/>
    <property type="molecule type" value="Genomic_DNA"/>
</dbReference>
<dbReference type="PANTHER" id="PTHR43918">
    <property type="entry name" value="ACETYLCHOLINESTERASE"/>
    <property type="match status" value="1"/>
</dbReference>
<keyword evidence="6" id="KW-0812">Transmembrane</keyword>
<protein>
    <recommendedName>
        <fullName evidence="7">Carboxylesterase type B domain-containing protein</fullName>
    </recommendedName>
</protein>
<keyword evidence="3" id="KW-0378">Hydrolase</keyword>
<evidence type="ECO:0000256" key="3">
    <source>
        <dbReference type="ARBA" id="ARBA00022801"/>
    </source>
</evidence>
<keyword evidence="6" id="KW-0472">Membrane</keyword>
<dbReference type="GO" id="GO:0006581">
    <property type="term" value="P:acetylcholine catabolic process"/>
    <property type="evidence" value="ECO:0007669"/>
    <property type="project" value="TreeGrafter"/>
</dbReference>
<dbReference type="EnsemblMetazoa" id="tetur25g01850.1">
    <property type="protein sequence ID" value="tetur25g01850.1"/>
    <property type="gene ID" value="tetur25g01850"/>
</dbReference>
<dbReference type="SUPFAM" id="SSF53474">
    <property type="entry name" value="alpha/beta-Hydrolases"/>
    <property type="match status" value="1"/>
</dbReference>
<keyword evidence="9" id="KW-1185">Reference proteome</keyword>
<feature type="compositionally biased region" description="Polar residues" evidence="5">
    <location>
        <begin position="186"/>
        <end position="204"/>
    </location>
</feature>
<dbReference type="InterPro" id="IPR002018">
    <property type="entry name" value="CarbesteraseB"/>
</dbReference>
<keyword evidence="2" id="KW-0719">Serine esterase</keyword>
<comment type="similarity">
    <text evidence="1">Belongs to the type-B carboxylesterase/lipase family.</text>
</comment>
<evidence type="ECO:0000256" key="5">
    <source>
        <dbReference type="SAM" id="MobiDB-lite"/>
    </source>
</evidence>
<organism evidence="8 9">
    <name type="scientific">Tetranychus urticae</name>
    <name type="common">Two-spotted spider mite</name>
    <dbReference type="NCBI Taxonomy" id="32264"/>
    <lineage>
        <taxon>Eukaryota</taxon>
        <taxon>Metazoa</taxon>
        <taxon>Ecdysozoa</taxon>
        <taxon>Arthropoda</taxon>
        <taxon>Chelicerata</taxon>
        <taxon>Arachnida</taxon>
        <taxon>Acari</taxon>
        <taxon>Acariformes</taxon>
        <taxon>Trombidiformes</taxon>
        <taxon>Prostigmata</taxon>
        <taxon>Eleutherengona</taxon>
        <taxon>Raphignathae</taxon>
        <taxon>Tetranychoidea</taxon>
        <taxon>Tetranychidae</taxon>
        <taxon>Tetranychus</taxon>
    </lineage>
</organism>
<dbReference type="GO" id="GO:0005886">
    <property type="term" value="C:plasma membrane"/>
    <property type="evidence" value="ECO:0007669"/>
    <property type="project" value="TreeGrafter"/>
</dbReference>
<dbReference type="GO" id="GO:0005615">
    <property type="term" value="C:extracellular space"/>
    <property type="evidence" value="ECO:0007669"/>
    <property type="project" value="TreeGrafter"/>
</dbReference>
<dbReference type="HOGENOM" id="CLU_006586_13_0_1"/>
<dbReference type="KEGG" id="tut:107368128"/>
<feature type="domain" description="Carboxylesterase type B" evidence="7">
    <location>
        <begin position="86"/>
        <end position="639"/>
    </location>
</feature>
<evidence type="ECO:0000256" key="6">
    <source>
        <dbReference type="SAM" id="Phobius"/>
    </source>
</evidence>
<dbReference type="Gene3D" id="3.40.50.1820">
    <property type="entry name" value="alpha/beta hydrolase"/>
    <property type="match status" value="1"/>
</dbReference>
<evidence type="ECO:0000313" key="8">
    <source>
        <dbReference type="EnsemblMetazoa" id="tetur25g01850.1"/>
    </source>
</evidence>
<dbReference type="Pfam" id="PF00135">
    <property type="entry name" value="COesterase"/>
    <property type="match status" value="1"/>
</dbReference>
<keyword evidence="4" id="KW-0325">Glycoprotein</keyword>
<dbReference type="InterPro" id="IPR029058">
    <property type="entry name" value="AB_hydrolase_fold"/>
</dbReference>
<name>T1KXC1_TETUR</name>
<dbReference type="AlphaFoldDB" id="T1KXC1"/>
<feature type="transmembrane region" description="Helical" evidence="6">
    <location>
        <begin position="56"/>
        <end position="78"/>
    </location>
</feature>
<proteinExistence type="inferred from homology"/>
<dbReference type="InterPro" id="IPR019819">
    <property type="entry name" value="Carboxylesterase_B_CS"/>
</dbReference>
<evidence type="ECO:0000256" key="1">
    <source>
        <dbReference type="ARBA" id="ARBA00005964"/>
    </source>
</evidence>
<dbReference type="PROSITE" id="PS00941">
    <property type="entry name" value="CARBOXYLESTERASE_B_2"/>
    <property type="match status" value="1"/>
</dbReference>
<dbReference type="ESTHER" id="tetur-t1kxc1">
    <property type="family name" value="Cholinesterase-like"/>
</dbReference>
<dbReference type="OMA" id="KSSAMYL"/>
<dbReference type="PANTHER" id="PTHR43918:SF4">
    <property type="entry name" value="CARBOXYLIC ESTER HYDROLASE"/>
    <property type="match status" value="1"/>
</dbReference>
<dbReference type="GO" id="GO:0019695">
    <property type="term" value="P:choline metabolic process"/>
    <property type="evidence" value="ECO:0007669"/>
    <property type="project" value="TreeGrafter"/>
</dbReference>
<gene>
    <name evidence="8" type="primary">107368128</name>
</gene>
<dbReference type="STRING" id="32264.T1KXC1"/>
<keyword evidence="6" id="KW-1133">Transmembrane helix</keyword>